<dbReference type="EMBL" id="JAMRXG010000013">
    <property type="protein sequence ID" value="MCM6777153.1"/>
    <property type="molecule type" value="Genomic_DNA"/>
</dbReference>
<protein>
    <submittedName>
        <fullName evidence="1">Uncharacterized protein</fullName>
    </submittedName>
</protein>
<proteinExistence type="predicted"/>
<organism evidence="1 2">
    <name type="scientific">Nocardia pulmonis</name>
    <dbReference type="NCBI Taxonomy" id="2951408"/>
    <lineage>
        <taxon>Bacteria</taxon>
        <taxon>Bacillati</taxon>
        <taxon>Actinomycetota</taxon>
        <taxon>Actinomycetes</taxon>
        <taxon>Mycobacteriales</taxon>
        <taxon>Nocardiaceae</taxon>
        <taxon>Nocardia</taxon>
    </lineage>
</organism>
<dbReference type="RefSeq" id="WP_251915961.1">
    <property type="nucleotide sequence ID" value="NZ_JAMRXG010000013.1"/>
</dbReference>
<reference evidence="1" key="1">
    <citation type="submission" date="2022-06" db="EMBL/GenBank/DDBJ databases">
        <title>Novel species in genus nocardia.</title>
        <authorList>
            <person name="Li F."/>
        </authorList>
    </citation>
    <scope>NUCLEOTIDE SEQUENCE</scope>
    <source>
        <strain evidence="1">CDC141</strain>
    </source>
</reference>
<dbReference type="AlphaFoldDB" id="A0A9X2EDH5"/>
<comment type="caution">
    <text evidence="1">The sequence shown here is derived from an EMBL/GenBank/DDBJ whole genome shotgun (WGS) entry which is preliminary data.</text>
</comment>
<keyword evidence="2" id="KW-1185">Reference proteome</keyword>
<evidence type="ECO:0000313" key="2">
    <source>
        <dbReference type="Proteomes" id="UP001139157"/>
    </source>
</evidence>
<sequence length="213" mass="24029">MTATNVSFSEVEPILDRLPQTWTGDSETNWYRYAWKVLEETGETQADSDDDRNEVKLRAIALWAITKSFFVHAFDEGYVTDWDYEVGEAIGTPPLLPRAWIVDRILAEFDFSDHIKEYGAPPTDDELDTEVSMMLRQMVSYAANDVATTLSKCLGEPGTFASLWCVGPHGEEKPEYPLTAEAVGSICNSPDEWKIAAYAWVSDGMELSHRDSW</sequence>
<accession>A0A9X2EDH5</accession>
<evidence type="ECO:0000313" key="1">
    <source>
        <dbReference type="EMBL" id="MCM6777153.1"/>
    </source>
</evidence>
<name>A0A9X2EDH5_9NOCA</name>
<dbReference type="Proteomes" id="UP001139157">
    <property type="component" value="Unassembled WGS sequence"/>
</dbReference>
<gene>
    <name evidence="1" type="ORF">NDR86_27055</name>
</gene>